<feature type="domain" description="UvrD-like helicase ATP-binding" evidence="11">
    <location>
        <begin position="213"/>
        <end position="538"/>
    </location>
</feature>
<keyword evidence="1 9" id="KW-0547">Nucleotide-binding</keyword>
<dbReference type="SMART" id="SM00256">
    <property type="entry name" value="FBOX"/>
    <property type="match status" value="1"/>
</dbReference>
<evidence type="ECO:0000256" key="2">
    <source>
        <dbReference type="ARBA" id="ARBA00022801"/>
    </source>
</evidence>
<dbReference type="GO" id="GO:0016787">
    <property type="term" value="F:hydrolase activity"/>
    <property type="evidence" value="ECO:0007669"/>
    <property type="project" value="UniProtKB-UniRule"/>
</dbReference>
<sequence length="951" mass="108081">MNSLPDEMLENVLAHVNVVDLFKSCVFVCKKWCTIICNQKFVRWKKLYAIYSMKNCKNSKAVLNDICISHNITGKENCLLGLTNYLTVSCETETQYHTMKYLRCHPLFSLAEKLSIEQGQPTSVWRITTLICIIARNAWEVYSLLNLLTHARSDCTIMEATEKLYCVCTFLLYFTREFEIPAKLHYNLRYALNLYETGWSTPSEGNQSVPALTPEQSQIVNHRIERNHLIKIVAFAGSGKTTTLLRLTERVNKENPHFRFLLIVYNRAVSDEASGKFPSNVVCRTIHQLAYRHTVGQGLLKKKATGNIFPTSLIDSGILKDRHGMRRYQREKLVIDTLHRFWGSADDSITVEHTPIKIISNVLSQDSPIDQPVREKILSVEERKMLAADAKKVWSALKNPNNDKLKLPCDAYLKIWQLQKPNLFESEEVDCVMVDEGQDLNGAMLDIFLRHPGPRIIVGDPHQQIYRWRYAVNALNQVPATHTFYLTQSFRFGPEIGFMANSCLSVLNNVNNKCLVGINVRDKLNSATHPLDVALRSGRQFCFLARTNLTLFKKAVQVLGCDVVGNSQKPKPKIAFAGGLKAMNLDLLLDVNHLRQGALDKIVSPFLRNRRLFGSFSAFVKYVETTMDMEWGARIAQVNWAGSNTEKYVEAIRNANVHISEADVVFSTAHKSKGMEWDSVALLDDFVPALFTTEVTEEQQEERNLLYVAVTRAKRNLVINPACYYTLLAAGDRQESIVDTNTYIDIHGPSLNCARCHHVLPGRCKARSASFCTTPLVLMTVRSQPLFATTAGILCAACAGLHCYMFQRYECYAHELPQQRVREDRGHLTFRFLVGPSADEKHLAEAYYAEQHALMNDGFINARRLLPAPRVEVNNDIVIQQIHQVAVIEDVVDNDLVQPEPQDLDQQELDVNPFPDDDDMFLEVEAEHLPQPEIVDEDDAHRDLLIHRLSQ</sequence>
<evidence type="ECO:0000313" key="12">
    <source>
        <dbReference type="EMBL" id="KAI9564583.1"/>
    </source>
</evidence>
<evidence type="ECO:0000256" key="6">
    <source>
        <dbReference type="ARBA" id="ARBA00034617"/>
    </source>
</evidence>
<reference evidence="12 13" key="1">
    <citation type="submission" date="2022-05" db="EMBL/GenBank/DDBJ databases">
        <title>A multi-omics perspective on studying reproductive biology in Daphnia sinensis.</title>
        <authorList>
            <person name="Jia J."/>
        </authorList>
    </citation>
    <scope>NUCLEOTIDE SEQUENCE [LARGE SCALE GENOMIC DNA]</scope>
    <source>
        <strain evidence="12 13">WSL</strain>
    </source>
</reference>
<dbReference type="InterPro" id="IPR036047">
    <property type="entry name" value="F-box-like_dom_sf"/>
</dbReference>
<dbReference type="Proteomes" id="UP000820818">
    <property type="component" value="Linkage Group LG1"/>
</dbReference>
<evidence type="ECO:0000256" key="9">
    <source>
        <dbReference type="PROSITE-ProRule" id="PRU00560"/>
    </source>
</evidence>
<dbReference type="Gene3D" id="3.40.50.300">
    <property type="entry name" value="P-loop containing nucleotide triphosphate hydrolases"/>
    <property type="match status" value="2"/>
</dbReference>
<feature type="binding site" evidence="9">
    <location>
        <begin position="234"/>
        <end position="241"/>
    </location>
    <ligand>
        <name>ATP</name>
        <dbReference type="ChEBI" id="CHEBI:30616"/>
    </ligand>
</feature>
<dbReference type="Gene3D" id="1.20.1280.50">
    <property type="match status" value="1"/>
</dbReference>
<keyword evidence="3 9" id="KW-0347">Helicase</keyword>
<dbReference type="InterPro" id="IPR027417">
    <property type="entry name" value="P-loop_NTPase"/>
</dbReference>
<name>A0AAD5Q0K3_9CRUS</name>
<keyword evidence="4 9" id="KW-0067">ATP-binding</keyword>
<dbReference type="GO" id="GO:0043138">
    <property type="term" value="F:3'-5' DNA helicase activity"/>
    <property type="evidence" value="ECO:0007669"/>
    <property type="project" value="UniProtKB-EC"/>
</dbReference>
<feature type="domain" description="F-box" evidence="10">
    <location>
        <begin position="1"/>
        <end position="47"/>
    </location>
</feature>
<dbReference type="GO" id="GO:0000724">
    <property type="term" value="P:double-strand break repair via homologous recombination"/>
    <property type="evidence" value="ECO:0007669"/>
    <property type="project" value="TreeGrafter"/>
</dbReference>
<evidence type="ECO:0000256" key="8">
    <source>
        <dbReference type="ARBA" id="ARBA00048988"/>
    </source>
</evidence>
<protein>
    <recommendedName>
        <fullName evidence="7">DNA 3'-5' helicase</fullName>
        <ecNumber evidence="7">5.6.2.4</ecNumber>
    </recommendedName>
</protein>
<proteinExistence type="predicted"/>
<dbReference type="EMBL" id="WJBH02000001">
    <property type="protein sequence ID" value="KAI9564583.1"/>
    <property type="molecule type" value="Genomic_DNA"/>
</dbReference>
<dbReference type="EC" id="5.6.2.4" evidence="7"/>
<evidence type="ECO:0000256" key="3">
    <source>
        <dbReference type="ARBA" id="ARBA00022806"/>
    </source>
</evidence>
<dbReference type="PANTHER" id="PTHR11070">
    <property type="entry name" value="UVRD / RECB / PCRA DNA HELICASE FAMILY MEMBER"/>
    <property type="match status" value="1"/>
</dbReference>
<dbReference type="PANTHER" id="PTHR11070:SF30">
    <property type="entry name" value="F-BOX DNA HELICASE 1"/>
    <property type="match status" value="1"/>
</dbReference>
<comment type="caution">
    <text evidence="12">The sequence shown here is derived from an EMBL/GenBank/DDBJ whole genome shotgun (WGS) entry which is preliminary data.</text>
</comment>
<evidence type="ECO:0000313" key="13">
    <source>
        <dbReference type="Proteomes" id="UP000820818"/>
    </source>
</evidence>
<dbReference type="Pfam" id="PF13361">
    <property type="entry name" value="UvrD_C"/>
    <property type="match status" value="1"/>
</dbReference>
<accession>A0AAD5Q0K3</accession>
<evidence type="ECO:0000259" key="11">
    <source>
        <dbReference type="PROSITE" id="PS51198"/>
    </source>
</evidence>
<dbReference type="InterPro" id="IPR014016">
    <property type="entry name" value="UvrD-like_ATP-bd"/>
</dbReference>
<gene>
    <name evidence="12" type="ORF">GHT06_008323</name>
</gene>
<dbReference type="SUPFAM" id="SSF81383">
    <property type="entry name" value="F-box domain"/>
    <property type="match status" value="1"/>
</dbReference>
<evidence type="ECO:0000256" key="5">
    <source>
        <dbReference type="ARBA" id="ARBA00023235"/>
    </source>
</evidence>
<dbReference type="PROSITE" id="PS51198">
    <property type="entry name" value="UVRD_HELICASE_ATP_BIND"/>
    <property type="match status" value="1"/>
</dbReference>
<organism evidence="12 13">
    <name type="scientific">Daphnia sinensis</name>
    <dbReference type="NCBI Taxonomy" id="1820382"/>
    <lineage>
        <taxon>Eukaryota</taxon>
        <taxon>Metazoa</taxon>
        <taxon>Ecdysozoa</taxon>
        <taxon>Arthropoda</taxon>
        <taxon>Crustacea</taxon>
        <taxon>Branchiopoda</taxon>
        <taxon>Diplostraca</taxon>
        <taxon>Cladocera</taxon>
        <taxon>Anomopoda</taxon>
        <taxon>Daphniidae</taxon>
        <taxon>Daphnia</taxon>
        <taxon>Daphnia similis group</taxon>
    </lineage>
</organism>
<dbReference type="InterPro" id="IPR014017">
    <property type="entry name" value="DNA_helicase_UvrD-like_C"/>
</dbReference>
<dbReference type="InterPro" id="IPR001810">
    <property type="entry name" value="F-box_dom"/>
</dbReference>
<dbReference type="Pfam" id="PF00646">
    <property type="entry name" value="F-box"/>
    <property type="match status" value="1"/>
</dbReference>
<dbReference type="GO" id="GO:0031297">
    <property type="term" value="P:replication fork processing"/>
    <property type="evidence" value="ECO:0007669"/>
    <property type="project" value="TreeGrafter"/>
</dbReference>
<evidence type="ECO:0000256" key="4">
    <source>
        <dbReference type="ARBA" id="ARBA00022840"/>
    </source>
</evidence>
<dbReference type="Pfam" id="PF00580">
    <property type="entry name" value="UvrD-helicase"/>
    <property type="match status" value="1"/>
</dbReference>
<dbReference type="GO" id="GO:0005634">
    <property type="term" value="C:nucleus"/>
    <property type="evidence" value="ECO:0007669"/>
    <property type="project" value="TreeGrafter"/>
</dbReference>
<dbReference type="SUPFAM" id="SSF52540">
    <property type="entry name" value="P-loop containing nucleoside triphosphate hydrolases"/>
    <property type="match status" value="1"/>
</dbReference>
<dbReference type="AlphaFoldDB" id="A0AAD5Q0K3"/>
<dbReference type="GO" id="GO:0003677">
    <property type="term" value="F:DNA binding"/>
    <property type="evidence" value="ECO:0007669"/>
    <property type="project" value="InterPro"/>
</dbReference>
<comment type="catalytic activity">
    <reaction evidence="8">
        <text>ATP + H2O = ADP + phosphate + H(+)</text>
        <dbReference type="Rhea" id="RHEA:13065"/>
        <dbReference type="ChEBI" id="CHEBI:15377"/>
        <dbReference type="ChEBI" id="CHEBI:15378"/>
        <dbReference type="ChEBI" id="CHEBI:30616"/>
        <dbReference type="ChEBI" id="CHEBI:43474"/>
        <dbReference type="ChEBI" id="CHEBI:456216"/>
        <dbReference type="EC" id="5.6.2.4"/>
    </reaction>
</comment>
<evidence type="ECO:0000256" key="7">
    <source>
        <dbReference type="ARBA" id="ARBA00034808"/>
    </source>
</evidence>
<keyword evidence="5" id="KW-0413">Isomerase</keyword>
<comment type="catalytic activity">
    <reaction evidence="6">
        <text>Couples ATP hydrolysis with the unwinding of duplex DNA by translocating in the 3'-5' direction.</text>
        <dbReference type="EC" id="5.6.2.4"/>
    </reaction>
</comment>
<dbReference type="GO" id="GO:0005524">
    <property type="term" value="F:ATP binding"/>
    <property type="evidence" value="ECO:0007669"/>
    <property type="project" value="UniProtKB-UniRule"/>
</dbReference>
<evidence type="ECO:0000256" key="1">
    <source>
        <dbReference type="ARBA" id="ARBA00022741"/>
    </source>
</evidence>
<dbReference type="PROSITE" id="PS50181">
    <property type="entry name" value="FBOX"/>
    <property type="match status" value="1"/>
</dbReference>
<evidence type="ECO:0000259" key="10">
    <source>
        <dbReference type="PROSITE" id="PS50181"/>
    </source>
</evidence>
<dbReference type="InterPro" id="IPR000212">
    <property type="entry name" value="DNA_helicase_UvrD/REP"/>
</dbReference>
<keyword evidence="2 9" id="KW-0378">Hydrolase</keyword>
<keyword evidence="13" id="KW-1185">Reference proteome</keyword>